<evidence type="ECO:0000256" key="3">
    <source>
        <dbReference type="ARBA" id="ARBA00022692"/>
    </source>
</evidence>
<keyword evidence="14" id="KW-1185">Reference proteome</keyword>
<dbReference type="Pfam" id="PF05425">
    <property type="entry name" value="CopD"/>
    <property type="match status" value="1"/>
</dbReference>
<evidence type="ECO:0000313" key="13">
    <source>
        <dbReference type="EMBL" id="WIX79229.1"/>
    </source>
</evidence>
<gene>
    <name evidence="13" type="ORF">QRX50_49295</name>
</gene>
<dbReference type="InterPro" id="IPR008457">
    <property type="entry name" value="Cu-R_CopD_dom"/>
</dbReference>
<feature type="transmembrane region" description="Helical" evidence="9">
    <location>
        <begin position="356"/>
        <end position="377"/>
    </location>
</feature>
<keyword evidence="4" id="KW-0479">Metal-binding</keyword>
<dbReference type="GO" id="GO:0005507">
    <property type="term" value="F:copper ion binding"/>
    <property type="evidence" value="ECO:0007669"/>
    <property type="project" value="InterPro"/>
</dbReference>
<dbReference type="EMBL" id="CP127294">
    <property type="protein sequence ID" value="WIX79229.1"/>
    <property type="molecule type" value="Genomic_DNA"/>
</dbReference>
<evidence type="ECO:0000256" key="4">
    <source>
        <dbReference type="ARBA" id="ARBA00022723"/>
    </source>
</evidence>
<comment type="subcellular location">
    <subcellularLocation>
        <location evidence="1">Cell membrane</location>
        <topology evidence="1">Multi-pass membrane protein</topology>
    </subcellularLocation>
</comment>
<feature type="transmembrane region" description="Helical" evidence="9">
    <location>
        <begin position="151"/>
        <end position="168"/>
    </location>
</feature>
<keyword evidence="2" id="KW-1003">Cell membrane</keyword>
<feature type="transmembrane region" description="Helical" evidence="9">
    <location>
        <begin position="189"/>
        <end position="211"/>
    </location>
</feature>
<feature type="transmembrane region" description="Helical" evidence="9">
    <location>
        <begin position="223"/>
        <end position="243"/>
    </location>
</feature>
<feature type="domain" description="CopC" evidence="11">
    <location>
        <begin position="35"/>
        <end position="130"/>
    </location>
</feature>
<feature type="transmembrane region" description="Helical" evidence="9">
    <location>
        <begin position="389"/>
        <end position="407"/>
    </location>
</feature>
<evidence type="ECO:0000313" key="14">
    <source>
        <dbReference type="Proteomes" id="UP001236014"/>
    </source>
</evidence>
<dbReference type="GO" id="GO:0005886">
    <property type="term" value="C:plasma membrane"/>
    <property type="evidence" value="ECO:0007669"/>
    <property type="project" value="UniProtKB-SubCell"/>
</dbReference>
<dbReference type="Gene3D" id="2.60.40.1220">
    <property type="match status" value="1"/>
</dbReference>
<dbReference type="PROSITE" id="PS51318">
    <property type="entry name" value="TAT"/>
    <property type="match status" value="1"/>
</dbReference>
<dbReference type="InterPro" id="IPR014755">
    <property type="entry name" value="Cu-Rt/internalin_Ig-like"/>
</dbReference>
<feature type="chain" id="PRO_5040737451" evidence="10">
    <location>
        <begin position="35"/>
        <end position="645"/>
    </location>
</feature>
<feature type="transmembrane region" description="Helical" evidence="9">
    <location>
        <begin position="319"/>
        <end position="344"/>
    </location>
</feature>
<dbReference type="InterPro" id="IPR006311">
    <property type="entry name" value="TAT_signal"/>
</dbReference>
<evidence type="ECO:0000256" key="2">
    <source>
        <dbReference type="ARBA" id="ARBA00022475"/>
    </source>
</evidence>
<reference evidence="13 14" key="1">
    <citation type="submission" date="2023-06" db="EMBL/GenBank/DDBJ databases">
        <authorList>
            <person name="Oyuntsetseg B."/>
            <person name="Kim S.B."/>
        </authorList>
    </citation>
    <scope>NUCLEOTIDE SEQUENCE [LARGE SCALE GENOMIC DNA]</scope>
    <source>
        <strain evidence="13 14">2-15</strain>
    </source>
</reference>
<evidence type="ECO:0000259" key="11">
    <source>
        <dbReference type="Pfam" id="PF04234"/>
    </source>
</evidence>
<dbReference type="GO" id="GO:0042597">
    <property type="term" value="C:periplasmic space"/>
    <property type="evidence" value="ECO:0007669"/>
    <property type="project" value="InterPro"/>
</dbReference>
<dbReference type="PANTHER" id="PTHR34820">
    <property type="entry name" value="INNER MEMBRANE PROTEIN YEBZ"/>
    <property type="match status" value="1"/>
</dbReference>
<keyword evidence="7" id="KW-0186">Copper</keyword>
<dbReference type="PANTHER" id="PTHR34820:SF4">
    <property type="entry name" value="INNER MEMBRANE PROTEIN YEBZ"/>
    <property type="match status" value="1"/>
</dbReference>
<dbReference type="Pfam" id="PF04234">
    <property type="entry name" value="CopC"/>
    <property type="match status" value="1"/>
</dbReference>
<feature type="transmembrane region" description="Helical" evidence="9">
    <location>
        <begin position="275"/>
        <end position="298"/>
    </location>
</feature>
<evidence type="ECO:0000256" key="6">
    <source>
        <dbReference type="ARBA" id="ARBA00022989"/>
    </source>
</evidence>
<dbReference type="InterPro" id="IPR007348">
    <property type="entry name" value="CopC_dom"/>
</dbReference>
<keyword evidence="5 10" id="KW-0732">Signal</keyword>
<organism evidence="13 14">
    <name type="scientific">Amycolatopsis carbonis</name>
    <dbReference type="NCBI Taxonomy" id="715471"/>
    <lineage>
        <taxon>Bacteria</taxon>
        <taxon>Bacillati</taxon>
        <taxon>Actinomycetota</taxon>
        <taxon>Actinomycetes</taxon>
        <taxon>Pseudonocardiales</taxon>
        <taxon>Pseudonocardiaceae</taxon>
        <taxon>Amycolatopsis</taxon>
    </lineage>
</organism>
<dbReference type="GO" id="GO:0006825">
    <property type="term" value="P:copper ion transport"/>
    <property type="evidence" value="ECO:0007669"/>
    <property type="project" value="InterPro"/>
</dbReference>
<keyword evidence="6 9" id="KW-1133">Transmembrane helix</keyword>
<dbReference type="RefSeq" id="WP_285969918.1">
    <property type="nucleotide sequence ID" value="NZ_CP127294.1"/>
</dbReference>
<evidence type="ECO:0000256" key="9">
    <source>
        <dbReference type="SAM" id="Phobius"/>
    </source>
</evidence>
<evidence type="ECO:0000256" key="5">
    <source>
        <dbReference type="ARBA" id="ARBA00022729"/>
    </source>
</evidence>
<evidence type="ECO:0000256" key="10">
    <source>
        <dbReference type="SAM" id="SignalP"/>
    </source>
</evidence>
<keyword evidence="8 9" id="KW-0472">Membrane</keyword>
<name>A0A9Y2IFZ2_9PSEU</name>
<keyword evidence="3 9" id="KW-0812">Transmembrane</keyword>
<dbReference type="Proteomes" id="UP001236014">
    <property type="component" value="Chromosome"/>
</dbReference>
<feature type="signal peptide" evidence="10">
    <location>
        <begin position="1"/>
        <end position="34"/>
    </location>
</feature>
<feature type="transmembrane region" description="Helical" evidence="9">
    <location>
        <begin position="250"/>
        <end position="269"/>
    </location>
</feature>
<dbReference type="SUPFAM" id="SSF81296">
    <property type="entry name" value="E set domains"/>
    <property type="match status" value="1"/>
</dbReference>
<sequence>MTRVLGRRRALRRAALLLLVVVGTVLAGATPASAHPTLLFTDPATDTAVPDKPAVITLVFNEPVTAGPRALTLLASDGHTLPLGPTTTAREGHVITAALLGTVPPGTYRVRWQVTGSDGDQVEEEFRFAVGTAITGVGATGGQLISWGEAALRWVLFAGLTLALGGVLGERFSTSARRENSRLPALRSWVPPATLVGLAGVLALAVLLVAGAETPAALWQGRAGHVLFAEGLGLAVAFGLSIARRGRWRAWAAVPLSVVVVAEGLRSHANVATPGWGALLTSVHLAAVAIWVGALTHVARAVLAWRRERPAVRWVLAGYVRLAAWVFALVVTSGVVSALLLVPVSALLTTTYGQVLLIKLALVIVAAGLAVIARLAARRGRTDRVRTATRLESTVLIGVLALSAVLVSTPPATSQQPGPPAPRGSVVALGTLAGQVGLTAQASDGQLVVRLSTPRHGDYYAPEATQSFALSGQLTALHRESMPLDFNGCGDGCFYSTVDWSQGDTVLSLHAEASTWRGGTVSLLVPWPATSGAAELARAVQALRTVDHLTVYEAVTSDTTTALPAPQQLELTGDFFASQEPYAAGGAPIATRISRDGQPVRLALDYPAAATTVALTLDAQGRISQETLTDDTHLIHRRFVYPDHD</sequence>
<dbReference type="InterPro" id="IPR032694">
    <property type="entry name" value="CopC/D"/>
</dbReference>
<dbReference type="GO" id="GO:0046688">
    <property type="term" value="P:response to copper ion"/>
    <property type="evidence" value="ECO:0007669"/>
    <property type="project" value="InterPro"/>
</dbReference>
<dbReference type="InterPro" id="IPR014756">
    <property type="entry name" value="Ig_E-set"/>
</dbReference>
<dbReference type="KEGG" id="acab:QRX50_49295"/>
<proteinExistence type="predicted"/>
<feature type="domain" description="Copper resistance protein D" evidence="12">
    <location>
        <begin position="315"/>
        <end position="406"/>
    </location>
</feature>
<accession>A0A9Y2IFZ2</accession>
<dbReference type="AlphaFoldDB" id="A0A9Y2IFZ2"/>
<evidence type="ECO:0000256" key="1">
    <source>
        <dbReference type="ARBA" id="ARBA00004651"/>
    </source>
</evidence>
<evidence type="ECO:0000256" key="7">
    <source>
        <dbReference type="ARBA" id="ARBA00023008"/>
    </source>
</evidence>
<protein>
    <submittedName>
        <fullName evidence="13">Copper resistance protein CopC</fullName>
    </submittedName>
</protein>
<evidence type="ECO:0000256" key="8">
    <source>
        <dbReference type="ARBA" id="ARBA00023136"/>
    </source>
</evidence>
<evidence type="ECO:0000259" key="12">
    <source>
        <dbReference type="Pfam" id="PF05425"/>
    </source>
</evidence>